<dbReference type="EMBL" id="CAJHJT010000056">
    <property type="protein sequence ID" value="CAD7015494.1"/>
    <property type="molecule type" value="Genomic_DNA"/>
</dbReference>
<feature type="region of interest" description="Disordered" evidence="2">
    <location>
        <begin position="1"/>
        <end position="72"/>
    </location>
</feature>
<feature type="region of interest" description="Disordered" evidence="2">
    <location>
        <begin position="806"/>
        <end position="841"/>
    </location>
</feature>
<dbReference type="PANTHER" id="PTHR13037">
    <property type="entry name" value="FORMIN"/>
    <property type="match status" value="1"/>
</dbReference>
<keyword evidence="1" id="KW-0945">Host-virus interaction</keyword>
<reference evidence="3" key="1">
    <citation type="submission" date="2020-11" db="EMBL/GenBank/DDBJ databases">
        <authorList>
            <person name="Whitehead M."/>
        </authorList>
    </citation>
    <scope>NUCLEOTIDE SEQUENCE</scope>
    <source>
        <strain evidence="3">EGII</strain>
    </source>
</reference>
<gene>
    <name evidence="3" type="ORF">CCAP1982_LOCUS23433</name>
</gene>
<dbReference type="AlphaFoldDB" id="A0A811VKH1"/>
<feature type="compositionally biased region" description="Low complexity" evidence="2">
    <location>
        <begin position="123"/>
        <end position="138"/>
    </location>
</feature>
<feature type="compositionally biased region" description="Basic residues" evidence="2">
    <location>
        <begin position="752"/>
        <end position="765"/>
    </location>
</feature>
<proteinExistence type="predicted"/>
<feature type="region of interest" description="Disordered" evidence="2">
    <location>
        <begin position="883"/>
        <end position="914"/>
    </location>
</feature>
<feature type="compositionally biased region" description="Low complexity" evidence="2">
    <location>
        <begin position="159"/>
        <end position="178"/>
    </location>
</feature>
<evidence type="ECO:0000313" key="3">
    <source>
        <dbReference type="EMBL" id="CAD7015494.1"/>
    </source>
</evidence>
<feature type="region of interest" description="Disordered" evidence="2">
    <location>
        <begin position="364"/>
        <end position="383"/>
    </location>
</feature>
<organism evidence="3 4">
    <name type="scientific">Ceratitis capitata</name>
    <name type="common">Mediterranean fruit fly</name>
    <name type="synonym">Tephritis capitata</name>
    <dbReference type="NCBI Taxonomy" id="7213"/>
    <lineage>
        <taxon>Eukaryota</taxon>
        <taxon>Metazoa</taxon>
        <taxon>Ecdysozoa</taxon>
        <taxon>Arthropoda</taxon>
        <taxon>Hexapoda</taxon>
        <taxon>Insecta</taxon>
        <taxon>Pterygota</taxon>
        <taxon>Neoptera</taxon>
        <taxon>Endopterygota</taxon>
        <taxon>Diptera</taxon>
        <taxon>Brachycera</taxon>
        <taxon>Muscomorpha</taxon>
        <taxon>Tephritoidea</taxon>
        <taxon>Tephritidae</taxon>
        <taxon>Ceratitis</taxon>
        <taxon>Ceratitis</taxon>
    </lineage>
</organism>
<feature type="compositionally biased region" description="Basic residues" evidence="2">
    <location>
        <begin position="231"/>
        <end position="243"/>
    </location>
</feature>
<keyword evidence="4" id="KW-1185">Reference proteome</keyword>
<feature type="compositionally biased region" description="Low complexity" evidence="2">
    <location>
        <begin position="829"/>
        <end position="841"/>
    </location>
</feature>
<evidence type="ECO:0000313" key="4">
    <source>
        <dbReference type="Proteomes" id="UP000606786"/>
    </source>
</evidence>
<dbReference type="Proteomes" id="UP000606786">
    <property type="component" value="Unassembled WGS sequence"/>
</dbReference>
<name>A0A811VKH1_CERCA</name>
<feature type="region of interest" description="Disordered" evidence="2">
    <location>
        <begin position="84"/>
        <end position="246"/>
    </location>
</feature>
<feature type="region of interest" description="Disordered" evidence="2">
    <location>
        <begin position="577"/>
        <end position="690"/>
    </location>
</feature>
<feature type="compositionally biased region" description="Gly residues" evidence="2">
    <location>
        <begin position="629"/>
        <end position="644"/>
    </location>
</feature>
<protein>
    <submittedName>
        <fullName evidence="3">(Mediterranean fruit fly) hypothetical protein</fullName>
    </submittedName>
</protein>
<feature type="compositionally biased region" description="Pro residues" evidence="2">
    <location>
        <begin position="325"/>
        <end position="334"/>
    </location>
</feature>
<feature type="compositionally biased region" description="Pro residues" evidence="2">
    <location>
        <begin position="139"/>
        <end position="151"/>
    </location>
</feature>
<feature type="compositionally biased region" description="Basic residues" evidence="2">
    <location>
        <begin position="902"/>
        <end position="914"/>
    </location>
</feature>
<feature type="region of interest" description="Disordered" evidence="2">
    <location>
        <begin position="287"/>
        <end position="346"/>
    </location>
</feature>
<dbReference type="PANTHER" id="PTHR13037:SF24">
    <property type="entry name" value="POLYCOMB PROTEIN PCL-RELATED"/>
    <property type="match status" value="1"/>
</dbReference>
<comment type="caution">
    <text evidence="3">The sequence shown here is derived from an EMBL/GenBank/DDBJ whole genome shotgun (WGS) entry which is preliminary data.</text>
</comment>
<sequence length="914" mass="97531">MARHPRAGDWGLIPGSGRSRRRRKWQPTPSILAWEMPRREEPEGPQSMGCIKVGLNPATTNTSISKDHTQVPGKLGAQVSLRLGPQEVQRPLGRGGWEAAGAEDRHLRGRAGLSSEWDRGRPRSASAAGSGVAAGGRAPRPPHPSAQPPGPARTHARTPSRSMGAPGSPSGPRARPGACWSGIGGVRGAGRRQQAGVRSRVLRLKYSTPPDERCGPLARPAGQSEREAKPKALRAPRANRLRLRPYQPEGARSRLISEAKQGRAWLGSWMGDHLGIPGARGFLPTRRGPLAPAARPDSWIPPAAPAPPGPRGAAGRGPDSRCRPGLPPRGPRAPPHSHSASRTPDDRQSRLHLGLLWLASGNPGACTDSSQSPSPAPPPASQAIAHAHVRTHAQIDVPKRGIYLVHLYRGFLREPPYSFPYRLYPCPFLLTVEESSLCSTSSPALVIDRHRSEAQSDSCEVASLVVPSGGVWLLQKCEDLPSSSDFGVICNHPESFQQCPGSDGKASARRRLGFDPWVGKIPPEKEWQPTPSILAWEMPRREEPEGPQSWVVLKLGSTQQLRTQVFPKTTLKCRQVGRSSFAAPRPAGGSEAPGRGGWEAAGAEDRHLRGRACLSSEWNRGRPRSAGAAGSGVAAGGMGSGGGPAQRARPGLEWPRVGGRRDLHTLSPAPRPRAHARTHALPVNGGSWKPLGPRARPGACCSGVGGVRGGGPASAGWSPVGIVRLKYSTPRDERCGPLARPAGQSEREAKRKALRAPRANRHRLRPYQPEGARSRLISEAKQGRAWLGSWMGDHLGIPGARGFLPTRRGPLAPAARPDSWIPPQPQPSGPRGAAGRGPTPAADLGCLRAAREPLRIRIRLPGHPTTGSPVSIWGSFGLPQAIPGLAPTQARSPAPPPPLPRRPSRMRMCARTHR</sequence>
<accession>A0A811VKH1</accession>
<evidence type="ECO:0000256" key="2">
    <source>
        <dbReference type="SAM" id="MobiDB-lite"/>
    </source>
</evidence>
<feature type="region of interest" description="Disordered" evidence="2">
    <location>
        <begin position="733"/>
        <end position="769"/>
    </location>
</feature>
<evidence type="ECO:0000256" key="1">
    <source>
        <dbReference type="ARBA" id="ARBA00022581"/>
    </source>
</evidence>